<dbReference type="InterPro" id="IPR000792">
    <property type="entry name" value="Tscrpt_reg_LuxR_C"/>
</dbReference>
<dbReference type="InterPro" id="IPR036388">
    <property type="entry name" value="WH-like_DNA-bd_sf"/>
</dbReference>
<dbReference type="GO" id="GO:0003677">
    <property type="term" value="F:DNA binding"/>
    <property type="evidence" value="ECO:0007669"/>
    <property type="project" value="InterPro"/>
</dbReference>
<dbReference type="AlphaFoldDB" id="F5RAZ6"/>
<evidence type="ECO:0000259" key="1">
    <source>
        <dbReference type="SMART" id="SM00421"/>
    </source>
</evidence>
<dbReference type="STRING" id="1000565.METUNv1_01373"/>
<dbReference type="InterPro" id="IPR016032">
    <property type="entry name" value="Sig_transdc_resp-reg_C-effctor"/>
</dbReference>
<dbReference type="SUPFAM" id="SSF46894">
    <property type="entry name" value="C-terminal effector domain of the bipartite response regulators"/>
    <property type="match status" value="1"/>
</dbReference>
<proteinExistence type="predicted"/>
<feature type="domain" description="HTH luxR-type" evidence="1">
    <location>
        <begin position="288"/>
        <end position="345"/>
    </location>
</feature>
<gene>
    <name evidence="2" type="ORF">METUNv1_01373</name>
</gene>
<evidence type="ECO:0000313" key="3">
    <source>
        <dbReference type="Proteomes" id="UP000005019"/>
    </source>
</evidence>
<name>F5RAZ6_METUF</name>
<dbReference type="SMART" id="SM00421">
    <property type="entry name" value="HTH_LUXR"/>
    <property type="match status" value="1"/>
</dbReference>
<accession>F5RAZ6</accession>
<protein>
    <submittedName>
        <fullName evidence="2">Transcriptional regulator, LuxR family</fullName>
    </submittedName>
</protein>
<keyword evidence="3" id="KW-1185">Reference proteome</keyword>
<reference evidence="2 3" key="1">
    <citation type="journal article" date="2011" name="J. Bacteriol.">
        <title>Genome sequence of Methyloversatilis universalis FAM5T, a methylotrophic representative of the order Rhodocyclales.</title>
        <authorList>
            <person name="Kittichotirat W."/>
            <person name="Good N.M."/>
            <person name="Hall R."/>
            <person name="Bringel F."/>
            <person name="Lajus A."/>
            <person name="Medigue C."/>
            <person name="Smalley N.E."/>
            <person name="Beck D."/>
            <person name="Bumgarner R."/>
            <person name="Vuilleumier S."/>
            <person name="Kalyuzhnaya M.G."/>
        </authorList>
    </citation>
    <scope>NUCLEOTIDE SEQUENCE [LARGE SCALE GENOMIC DNA]</scope>
    <source>
        <strain evidence="3">ATCC BAA-1314 / JCM 13912 / FAM5</strain>
    </source>
</reference>
<dbReference type="EMBL" id="AFHG01000041">
    <property type="protein sequence ID" value="EGK72257.1"/>
    <property type="molecule type" value="Genomic_DNA"/>
</dbReference>
<sequence length="357" mass="39290">MHERFRNWVTHVLALDLASGSIAFSFEVGDSSPEAFVDFAREWHRRDPRTQLALSMNEGEWLNCSRHFDENFVAHDPFFQEFMIPYGGRWVSGMKLIHEGDFVAMLALMRGVSQLPYTAAEDELAQRLARHLAQALRLYRSNAMLAGQASSGLALLANLRTPVALVDEQRQIHYANPAASALLKQGNVIGDHGGRLVCRRHHDDAELLIALRSLRLSPGAYLGEGRLPVDRACVHCALPDSHLHLNVFLQAVRPESSLGAFGRIPLAMALLHDPRQRLELDPFMVAAAFQLTPAEAQLAVRLARGETVADVAAGRRVSQETVRSQLKSVFSKTGAVQQSDLVSLLATLPAAGRTALS</sequence>
<evidence type="ECO:0000313" key="2">
    <source>
        <dbReference type="EMBL" id="EGK72257.1"/>
    </source>
</evidence>
<organism evidence="2 3">
    <name type="scientific">Methyloversatilis universalis (strain ATCC BAA-1314 / DSM 25237 / JCM 13912 / CCUG 52030 / FAM5)</name>
    <dbReference type="NCBI Taxonomy" id="1000565"/>
    <lineage>
        <taxon>Bacteria</taxon>
        <taxon>Pseudomonadati</taxon>
        <taxon>Pseudomonadota</taxon>
        <taxon>Betaproteobacteria</taxon>
        <taxon>Nitrosomonadales</taxon>
        <taxon>Sterolibacteriaceae</taxon>
        <taxon>Methyloversatilis</taxon>
    </lineage>
</organism>
<comment type="caution">
    <text evidence="2">The sequence shown here is derived from an EMBL/GenBank/DDBJ whole genome shotgun (WGS) entry which is preliminary data.</text>
</comment>
<dbReference type="eggNOG" id="COG2771">
    <property type="taxonomic scope" value="Bacteria"/>
</dbReference>
<dbReference type="Proteomes" id="UP000005019">
    <property type="component" value="Unassembled WGS sequence"/>
</dbReference>
<dbReference type="Gene3D" id="1.10.10.10">
    <property type="entry name" value="Winged helix-like DNA-binding domain superfamily/Winged helix DNA-binding domain"/>
    <property type="match status" value="1"/>
</dbReference>
<dbReference type="GO" id="GO:0006355">
    <property type="term" value="P:regulation of DNA-templated transcription"/>
    <property type="evidence" value="ECO:0007669"/>
    <property type="project" value="InterPro"/>
</dbReference>